<dbReference type="RefSeq" id="WP_185117836.1">
    <property type="nucleotide sequence ID" value="NZ_JACJVQ010000001.1"/>
</dbReference>
<dbReference type="Pfam" id="PF04316">
    <property type="entry name" value="FlgM"/>
    <property type="match status" value="1"/>
</dbReference>
<dbReference type="GO" id="GO:0045892">
    <property type="term" value="P:negative regulation of DNA-templated transcription"/>
    <property type="evidence" value="ECO:0007669"/>
    <property type="project" value="InterPro"/>
</dbReference>
<organism evidence="8 9">
    <name type="scientific">Cohnella thailandensis</name>
    <dbReference type="NCBI Taxonomy" id="557557"/>
    <lineage>
        <taxon>Bacteria</taxon>
        <taxon>Bacillati</taxon>
        <taxon>Bacillota</taxon>
        <taxon>Bacilli</taxon>
        <taxon>Bacillales</taxon>
        <taxon>Paenibacillaceae</taxon>
        <taxon>Cohnella</taxon>
    </lineage>
</organism>
<keyword evidence="8" id="KW-0966">Cell projection</keyword>
<protein>
    <recommendedName>
        <fullName evidence="2">Negative regulator of flagellin synthesis</fullName>
    </recommendedName>
</protein>
<dbReference type="GO" id="GO:0044781">
    <property type="term" value="P:bacterial-type flagellum organization"/>
    <property type="evidence" value="ECO:0007669"/>
    <property type="project" value="UniProtKB-KW"/>
</dbReference>
<evidence type="ECO:0000256" key="1">
    <source>
        <dbReference type="ARBA" id="ARBA00005322"/>
    </source>
</evidence>
<dbReference type="AlphaFoldDB" id="A0A841SR99"/>
<evidence type="ECO:0000313" key="9">
    <source>
        <dbReference type="Proteomes" id="UP000535838"/>
    </source>
</evidence>
<sequence length="88" mass="9978">MKINQTQRVGMYQAYQQAAEARPDQAVGKKRKDEVQISAEAKELLDLQGKTPDAARAHKIESLKQEVSTGTYYVDTDKLAERILPFIR</sequence>
<evidence type="ECO:0000256" key="4">
    <source>
        <dbReference type="ARBA" id="ARBA00022795"/>
    </source>
</evidence>
<evidence type="ECO:0000256" key="6">
    <source>
        <dbReference type="ARBA" id="ARBA00023163"/>
    </source>
</evidence>
<evidence type="ECO:0000259" key="7">
    <source>
        <dbReference type="Pfam" id="PF04316"/>
    </source>
</evidence>
<accession>A0A841SR99</accession>
<gene>
    <name evidence="8" type="primary">flgM</name>
    <name evidence="8" type="ORF">H7B67_00465</name>
</gene>
<comment type="caution">
    <text evidence="8">The sequence shown here is derived from an EMBL/GenBank/DDBJ whole genome shotgun (WGS) entry which is preliminary data.</text>
</comment>
<reference evidence="8 9" key="1">
    <citation type="submission" date="2020-08" db="EMBL/GenBank/DDBJ databases">
        <title>Cohnella phylogeny.</title>
        <authorList>
            <person name="Dunlap C."/>
        </authorList>
    </citation>
    <scope>NUCLEOTIDE SEQUENCE [LARGE SCALE GENOMIC DNA]</scope>
    <source>
        <strain evidence="8 9">DSM 25241</strain>
    </source>
</reference>
<feature type="domain" description="Anti-sigma-28 factor FlgM C-terminal" evidence="7">
    <location>
        <begin position="33"/>
        <end position="84"/>
    </location>
</feature>
<evidence type="ECO:0000313" key="8">
    <source>
        <dbReference type="EMBL" id="MBB6632595.1"/>
    </source>
</evidence>
<dbReference type="Proteomes" id="UP000535838">
    <property type="component" value="Unassembled WGS sequence"/>
</dbReference>
<keyword evidence="5" id="KW-0805">Transcription regulation</keyword>
<dbReference type="NCBIfam" id="TIGR03824">
    <property type="entry name" value="FlgM_jcvi"/>
    <property type="match status" value="1"/>
</dbReference>
<evidence type="ECO:0000256" key="5">
    <source>
        <dbReference type="ARBA" id="ARBA00023015"/>
    </source>
</evidence>
<keyword evidence="9" id="KW-1185">Reference proteome</keyword>
<name>A0A841SR99_9BACL</name>
<keyword evidence="3" id="KW-0678">Repressor</keyword>
<proteinExistence type="inferred from homology"/>
<dbReference type="InterPro" id="IPR035890">
    <property type="entry name" value="Anti-sigma-28_factor_FlgM_sf"/>
</dbReference>
<dbReference type="EMBL" id="JACJVQ010000001">
    <property type="protein sequence ID" value="MBB6632595.1"/>
    <property type="molecule type" value="Genomic_DNA"/>
</dbReference>
<comment type="similarity">
    <text evidence="1">Belongs to the FlgM family.</text>
</comment>
<evidence type="ECO:0000256" key="3">
    <source>
        <dbReference type="ARBA" id="ARBA00022491"/>
    </source>
</evidence>
<evidence type="ECO:0000256" key="2">
    <source>
        <dbReference type="ARBA" id="ARBA00017823"/>
    </source>
</evidence>
<dbReference type="SUPFAM" id="SSF101498">
    <property type="entry name" value="Anti-sigma factor FlgM"/>
    <property type="match status" value="1"/>
</dbReference>
<keyword evidence="4" id="KW-1005">Bacterial flagellum biogenesis</keyword>
<dbReference type="InterPro" id="IPR031316">
    <property type="entry name" value="FlgM_C"/>
</dbReference>
<keyword evidence="8" id="KW-0969">Cilium</keyword>
<keyword evidence="8" id="KW-0282">Flagellum</keyword>
<keyword evidence="6" id="KW-0804">Transcription</keyword>
<dbReference type="InterPro" id="IPR007412">
    <property type="entry name" value="FlgM"/>
</dbReference>